<evidence type="ECO:0000256" key="1">
    <source>
        <dbReference type="PROSITE-ProRule" id="PRU00047"/>
    </source>
</evidence>
<dbReference type="InterPro" id="IPR036875">
    <property type="entry name" value="Znf_CCHC_sf"/>
</dbReference>
<organism evidence="4 5">
    <name type="scientific">Arachis duranensis</name>
    <name type="common">Wild peanut</name>
    <dbReference type="NCBI Taxonomy" id="130453"/>
    <lineage>
        <taxon>Eukaryota</taxon>
        <taxon>Viridiplantae</taxon>
        <taxon>Streptophyta</taxon>
        <taxon>Embryophyta</taxon>
        <taxon>Tracheophyta</taxon>
        <taxon>Spermatophyta</taxon>
        <taxon>Magnoliopsida</taxon>
        <taxon>eudicotyledons</taxon>
        <taxon>Gunneridae</taxon>
        <taxon>Pentapetalae</taxon>
        <taxon>rosids</taxon>
        <taxon>fabids</taxon>
        <taxon>Fabales</taxon>
        <taxon>Fabaceae</taxon>
        <taxon>Papilionoideae</taxon>
        <taxon>50 kb inversion clade</taxon>
        <taxon>dalbergioids sensu lato</taxon>
        <taxon>Dalbergieae</taxon>
        <taxon>Pterocarpus clade</taxon>
        <taxon>Arachis</taxon>
    </lineage>
</organism>
<evidence type="ECO:0000313" key="4">
    <source>
        <dbReference type="Proteomes" id="UP000515211"/>
    </source>
</evidence>
<dbReference type="SMART" id="SM00343">
    <property type="entry name" value="ZnF_C2HC"/>
    <property type="match status" value="1"/>
</dbReference>
<sequence length="353" mass="39516">MLLNPTKSVKVLIIETGKLLRGTRCRLTGRGRGRIGNVNPGLTGNELVDFMAVAMQATAEALEFHKKYFPGSVRNAKELELLQLKQGQMTVIEYTSRFEELCCFSRISQGAPEDFAERKCMKYDGGFRSDILSFVVPMEIRMFSELVNKSKVAAEYVRKAAAEKGSLRVPFQRTPGRNFAPRGKNFKRGSFVPQNNQGQGNFRSSNANANQRRRYGKQPQQNLSCHRCRKYHLGVPCRFGTRICYFCGQPGHLAGNCPEKKKYETGRLQQPGRVYTTSATGAEGSETLIRVNGEITGKVLSELFDFGATHLFIAFEKADELGLKIVVLGYDLKVYNATHEAMVTRLGCPQVLF</sequence>
<evidence type="ECO:0000313" key="5">
    <source>
        <dbReference type="RefSeq" id="XP_052111606.1"/>
    </source>
</evidence>
<reference evidence="5" key="2">
    <citation type="submission" date="2025-08" db="UniProtKB">
        <authorList>
            <consortium name="RefSeq"/>
        </authorList>
    </citation>
    <scope>IDENTIFICATION</scope>
    <source>
        <tissue evidence="5">Whole plant</tissue>
    </source>
</reference>
<accession>A0A9C6TCN1</accession>
<keyword evidence="1" id="KW-0479">Metal-binding</keyword>
<name>A0A9C6TCN1_ARADU</name>
<feature type="region of interest" description="Disordered" evidence="2">
    <location>
        <begin position="172"/>
        <end position="219"/>
    </location>
</feature>
<dbReference type="Proteomes" id="UP000515211">
    <property type="component" value="Chromosome 10"/>
</dbReference>
<dbReference type="Pfam" id="PF03732">
    <property type="entry name" value="Retrotrans_gag"/>
    <property type="match status" value="1"/>
</dbReference>
<dbReference type="Pfam" id="PF08284">
    <property type="entry name" value="RVP_2"/>
    <property type="match status" value="1"/>
</dbReference>
<reference evidence="4" key="1">
    <citation type="journal article" date="2016" name="Nat. Genet.">
        <title>The genome sequences of Arachis duranensis and Arachis ipaensis, the diploid ancestors of cultivated peanut.</title>
        <authorList>
            <person name="Bertioli D.J."/>
            <person name="Cannon S.B."/>
            <person name="Froenicke L."/>
            <person name="Huang G."/>
            <person name="Farmer A.D."/>
            <person name="Cannon E.K."/>
            <person name="Liu X."/>
            <person name="Gao D."/>
            <person name="Clevenger J."/>
            <person name="Dash S."/>
            <person name="Ren L."/>
            <person name="Moretzsohn M.C."/>
            <person name="Shirasawa K."/>
            <person name="Huang W."/>
            <person name="Vidigal B."/>
            <person name="Abernathy B."/>
            <person name="Chu Y."/>
            <person name="Niederhuth C.E."/>
            <person name="Umale P."/>
            <person name="Araujo A.C."/>
            <person name="Kozik A."/>
            <person name="Kim K.D."/>
            <person name="Burow M.D."/>
            <person name="Varshney R.K."/>
            <person name="Wang X."/>
            <person name="Zhang X."/>
            <person name="Barkley N."/>
            <person name="Guimaraes P.M."/>
            <person name="Isobe S."/>
            <person name="Guo B."/>
            <person name="Liao B."/>
            <person name="Stalker H.T."/>
            <person name="Schmitz R.J."/>
            <person name="Scheffler B.E."/>
            <person name="Leal-Bertioli S.C."/>
            <person name="Xun X."/>
            <person name="Jackson S.A."/>
            <person name="Michelmore R."/>
            <person name="Ozias-Akins P."/>
        </authorList>
    </citation>
    <scope>NUCLEOTIDE SEQUENCE [LARGE SCALE GENOMIC DNA]</scope>
    <source>
        <strain evidence="4">cv. V14167</strain>
    </source>
</reference>
<dbReference type="GO" id="GO:0003676">
    <property type="term" value="F:nucleic acid binding"/>
    <property type="evidence" value="ECO:0007669"/>
    <property type="project" value="InterPro"/>
</dbReference>
<dbReference type="GeneID" id="127742973"/>
<feature type="compositionally biased region" description="Low complexity" evidence="2">
    <location>
        <begin position="201"/>
        <end position="210"/>
    </location>
</feature>
<dbReference type="InterPro" id="IPR005162">
    <property type="entry name" value="Retrotrans_gag_dom"/>
</dbReference>
<dbReference type="Pfam" id="PF00098">
    <property type="entry name" value="zf-CCHC"/>
    <property type="match status" value="1"/>
</dbReference>
<dbReference type="AlphaFoldDB" id="A0A9C6TCN1"/>
<dbReference type="SUPFAM" id="SSF57756">
    <property type="entry name" value="Retrovirus zinc finger-like domains"/>
    <property type="match status" value="1"/>
</dbReference>
<evidence type="ECO:0000259" key="3">
    <source>
        <dbReference type="PROSITE" id="PS50158"/>
    </source>
</evidence>
<dbReference type="InterPro" id="IPR032567">
    <property type="entry name" value="RTL1-rel"/>
</dbReference>
<proteinExistence type="predicted"/>
<dbReference type="KEGG" id="adu:127742973"/>
<dbReference type="PROSITE" id="PS50158">
    <property type="entry name" value="ZF_CCHC"/>
    <property type="match status" value="1"/>
</dbReference>
<dbReference type="GO" id="GO:0008270">
    <property type="term" value="F:zinc ion binding"/>
    <property type="evidence" value="ECO:0007669"/>
    <property type="project" value="UniProtKB-KW"/>
</dbReference>
<keyword evidence="4" id="KW-1185">Reference proteome</keyword>
<gene>
    <name evidence="5" type="primary">LOC127742973</name>
</gene>
<keyword evidence="1" id="KW-0863">Zinc-finger</keyword>
<dbReference type="PANTHER" id="PTHR15503:SF45">
    <property type="entry name" value="RNA-DIRECTED DNA POLYMERASE HOMOLOG"/>
    <property type="match status" value="1"/>
</dbReference>
<evidence type="ECO:0000256" key="2">
    <source>
        <dbReference type="SAM" id="MobiDB-lite"/>
    </source>
</evidence>
<keyword evidence="1" id="KW-0862">Zinc</keyword>
<dbReference type="RefSeq" id="XP_052111606.1">
    <property type="nucleotide sequence ID" value="XM_052255646.1"/>
</dbReference>
<dbReference type="Gene3D" id="4.10.60.10">
    <property type="entry name" value="Zinc finger, CCHC-type"/>
    <property type="match status" value="1"/>
</dbReference>
<feature type="domain" description="CCHC-type" evidence="3">
    <location>
        <begin position="244"/>
        <end position="259"/>
    </location>
</feature>
<dbReference type="PANTHER" id="PTHR15503">
    <property type="entry name" value="LDOC1 RELATED"/>
    <property type="match status" value="1"/>
</dbReference>
<dbReference type="InterPro" id="IPR001878">
    <property type="entry name" value="Znf_CCHC"/>
</dbReference>
<protein>
    <submittedName>
        <fullName evidence="5">Uncharacterized protein LOC127742973</fullName>
    </submittedName>
</protein>